<feature type="compositionally biased region" description="Low complexity" evidence="1">
    <location>
        <begin position="1"/>
        <end position="19"/>
    </location>
</feature>
<evidence type="ECO:0000256" key="1">
    <source>
        <dbReference type="SAM" id="MobiDB-lite"/>
    </source>
</evidence>
<evidence type="ECO:0000313" key="2">
    <source>
        <dbReference type="EMBL" id="CAB9528374.1"/>
    </source>
</evidence>
<sequence length="610" mass="65185">MTQNSPGNSSESESNDSNQPEPPTSSLYDFVSSLISPAANVSGDPDSRTFSFDSNQHDAETNMAEPAPPPPPVAQTFTQDQLLELLRAAGRQRDAFPTLKQPRVGGLNATGAWTGHGVGGEGTSPMSAQCMRDFKTDVIKNHQALSPIELKCKEGLSGSPDLLFNLPGEPNADKVVPSLIALSEFMISVGMESVFRIIQTDGTQLDMLLQPGMVSSDIERTWHKDLTVNGVIKVDDQGRPVMANGAVDRFAQCSYDAQNLHWSGEAVLNSCSPTLMQDLKQVIPKLADRTGPHVLFTILKKIYRPSSSKIKSLVNKLEALKLTDYPGENVSHFVHDASAIVREIQMNHMPNATVPDLTTWALKGLTTASDPLLLQSMRELCLANDVSGFDSTNKQVMRPIAALRKGEDLYTMLVSQSDYAPAQQISSDTKHKAMLTQMAAMVAKELKTTLTQDRSAGGSSGGGSGSSSIKCWTCGGDHMQRDCPKSGSSSGSSGSNSSTGRGIAKHGLDEATIAKGANRVAYVPASGVESPPAAVVPPPPVDTGVTAGGNLCGAVRFADAPVIDPQEFMQRDEVNYDMGSIPVVDHHLAEALEEDDEFSFLSLLLKGYGR</sequence>
<dbReference type="OrthoDB" id="56959at2759"/>
<dbReference type="EMBL" id="CAICTM010002209">
    <property type="protein sequence ID" value="CAB9528374.1"/>
    <property type="molecule type" value="Genomic_DNA"/>
</dbReference>
<comment type="caution">
    <text evidence="2">The sequence shown here is derived from an EMBL/GenBank/DDBJ whole genome shotgun (WGS) entry which is preliminary data.</text>
</comment>
<accession>A0A9N8F0G2</accession>
<dbReference type="Proteomes" id="UP001153069">
    <property type="component" value="Unassembled WGS sequence"/>
</dbReference>
<reference evidence="2" key="1">
    <citation type="submission" date="2020-06" db="EMBL/GenBank/DDBJ databases">
        <authorList>
            <consortium name="Plant Systems Biology data submission"/>
        </authorList>
    </citation>
    <scope>NUCLEOTIDE SEQUENCE</scope>
    <source>
        <strain evidence="2">D6</strain>
    </source>
</reference>
<feature type="region of interest" description="Disordered" evidence="1">
    <location>
        <begin position="1"/>
        <end position="70"/>
    </location>
</feature>
<protein>
    <recommendedName>
        <fullName evidence="4">CCHC-type domain-containing protein</fullName>
    </recommendedName>
</protein>
<proteinExistence type="predicted"/>
<keyword evidence="3" id="KW-1185">Reference proteome</keyword>
<feature type="compositionally biased region" description="Low complexity" evidence="1">
    <location>
        <begin position="486"/>
        <end position="502"/>
    </location>
</feature>
<feature type="region of interest" description="Disordered" evidence="1">
    <location>
        <begin position="482"/>
        <end position="503"/>
    </location>
</feature>
<dbReference type="AlphaFoldDB" id="A0A9N8F0G2"/>
<gene>
    <name evidence="2" type="ORF">SEMRO_2211_G319220.1</name>
</gene>
<evidence type="ECO:0000313" key="3">
    <source>
        <dbReference type="Proteomes" id="UP001153069"/>
    </source>
</evidence>
<name>A0A9N8F0G2_9STRA</name>
<evidence type="ECO:0008006" key="4">
    <source>
        <dbReference type="Google" id="ProtNLM"/>
    </source>
</evidence>
<organism evidence="2 3">
    <name type="scientific">Seminavis robusta</name>
    <dbReference type="NCBI Taxonomy" id="568900"/>
    <lineage>
        <taxon>Eukaryota</taxon>
        <taxon>Sar</taxon>
        <taxon>Stramenopiles</taxon>
        <taxon>Ochrophyta</taxon>
        <taxon>Bacillariophyta</taxon>
        <taxon>Bacillariophyceae</taxon>
        <taxon>Bacillariophycidae</taxon>
        <taxon>Naviculales</taxon>
        <taxon>Naviculaceae</taxon>
        <taxon>Seminavis</taxon>
    </lineage>
</organism>